<evidence type="ECO:0000313" key="1">
    <source>
        <dbReference type="EMBL" id="AKA67445.1"/>
    </source>
</evidence>
<dbReference type="STRING" id="1548.CSCA_0320"/>
<dbReference type="EMBL" id="CP009933">
    <property type="protein sequence ID" value="AKA67445.1"/>
    <property type="molecule type" value="Genomic_DNA"/>
</dbReference>
<organism evidence="1 2">
    <name type="scientific">Clostridium scatologenes</name>
    <dbReference type="NCBI Taxonomy" id="1548"/>
    <lineage>
        <taxon>Bacteria</taxon>
        <taxon>Bacillati</taxon>
        <taxon>Bacillota</taxon>
        <taxon>Clostridia</taxon>
        <taxon>Eubacteriales</taxon>
        <taxon>Clostridiaceae</taxon>
        <taxon>Clostridium</taxon>
    </lineage>
</organism>
<evidence type="ECO:0000313" key="2">
    <source>
        <dbReference type="Proteomes" id="UP000033115"/>
    </source>
</evidence>
<protein>
    <submittedName>
        <fullName evidence="1">Uncharacterized protein</fullName>
    </submittedName>
</protein>
<dbReference type="AlphaFoldDB" id="A0A0E3JYF2"/>
<reference evidence="1 2" key="1">
    <citation type="journal article" date="2015" name="J. Biotechnol.">
        <title>Complete genome sequence of a malodorant-producing acetogen, Clostridium scatologenes ATCC 25775(T).</title>
        <authorList>
            <person name="Zhu Z."/>
            <person name="Guo T."/>
            <person name="Zheng H."/>
            <person name="Song T."/>
            <person name="Ouyang P."/>
            <person name="Xie J."/>
        </authorList>
    </citation>
    <scope>NUCLEOTIDE SEQUENCE [LARGE SCALE GENOMIC DNA]</scope>
    <source>
        <strain evidence="1 2">ATCC 25775</strain>
    </source>
</reference>
<keyword evidence="2" id="KW-1185">Reference proteome</keyword>
<accession>A0A0E3JYF2</accession>
<name>A0A0E3JYF2_CLOSL</name>
<sequence>MFLILTSEFFKVLKEIFNTRMVTKNESLHFKGRRGMT</sequence>
<dbReference type="HOGENOM" id="CLU_3342353_0_0_9"/>
<gene>
    <name evidence="1" type="ORF">CSCA_0320</name>
</gene>
<dbReference type="Proteomes" id="UP000033115">
    <property type="component" value="Chromosome"/>
</dbReference>
<proteinExistence type="predicted"/>
<dbReference type="KEGG" id="csq:CSCA_0320"/>